<feature type="domain" description="Nuclear receptor" evidence="11">
    <location>
        <begin position="43"/>
        <end position="118"/>
    </location>
</feature>
<dbReference type="PANTHER" id="PTHR46587:SF1">
    <property type="entry name" value="NUCLEAR HORMONE RECEPTOR FAMILY-RELATED"/>
    <property type="match status" value="1"/>
</dbReference>
<evidence type="ECO:0000256" key="1">
    <source>
        <dbReference type="ARBA" id="ARBA00004123"/>
    </source>
</evidence>
<dbReference type="SUPFAM" id="SSF57716">
    <property type="entry name" value="Glucocorticoid receptor-like (DNA-binding domain)"/>
    <property type="match status" value="1"/>
</dbReference>
<reference evidence="13" key="1">
    <citation type="submission" date="2007-07" db="EMBL/GenBank/DDBJ databases">
        <title>PCAP assembly of the Caenorhabditis remanei genome.</title>
        <authorList>
            <consortium name="The Caenorhabditis remanei Sequencing Consortium"/>
            <person name="Wilson R.K."/>
        </authorList>
    </citation>
    <scope>NUCLEOTIDE SEQUENCE [LARGE SCALE GENOMIC DNA]</scope>
    <source>
        <strain evidence="13">PB4641</strain>
    </source>
</reference>
<keyword evidence="5" id="KW-0862">Zinc</keyword>
<dbReference type="PRINTS" id="PR00047">
    <property type="entry name" value="STROIDFINGER"/>
</dbReference>
<dbReference type="InterPro" id="IPR013088">
    <property type="entry name" value="Znf_NHR/GATA"/>
</dbReference>
<evidence type="ECO:0000256" key="5">
    <source>
        <dbReference type="ARBA" id="ARBA00022833"/>
    </source>
</evidence>
<keyword evidence="8" id="KW-0804">Transcription</keyword>
<dbReference type="InterPro" id="IPR001628">
    <property type="entry name" value="Znf_hrmn_rcpt"/>
</dbReference>
<keyword evidence="3" id="KW-0479">Metal-binding</keyword>
<organism evidence="14">
    <name type="scientific">Caenorhabditis remanei</name>
    <name type="common">Caenorhabditis vulgaris</name>
    <dbReference type="NCBI Taxonomy" id="31234"/>
    <lineage>
        <taxon>Eukaryota</taxon>
        <taxon>Metazoa</taxon>
        <taxon>Ecdysozoa</taxon>
        <taxon>Nematoda</taxon>
        <taxon>Chromadorea</taxon>
        <taxon>Rhabditida</taxon>
        <taxon>Rhabditina</taxon>
        <taxon>Rhabditomorpha</taxon>
        <taxon>Rhabditoidea</taxon>
        <taxon>Rhabditidae</taxon>
        <taxon>Peloderinae</taxon>
        <taxon>Caenorhabditis</taxon>
    </lineage>
</organism>
<dbReference type="GO" id="GO:0005634">
    <property type="term" value="C:nucleus"/>
    <property type="evidence" value="ECO:0007669"/>
    <property type="project" value="UniProtKB-SubCell"/>
</dbReference>
<dbReference type="PANTHER" id="PTHR46587">
    <property type="entry name" value="NUCLEAR HORMONE RECEPTOR FAMILY"/>
    <property type="match status" value="1"/>
</dbReference>
<dbReference type="Gene3D" id="3.30.50.10">
    <property type="entry name" value="Erythroid Transcription Factor GATA-1, subunit A"/>
    <property type="match status" value="1"/>
</dbReference>
<dbReference type="Pfam" id="PF00104">
    <property type="entry name" value="Hormone_recep"/>
    <property type="match status" value="1"/>
</dbReference>
<dbReference type="GO" id="GO:0003700">
    <property type="term" value="F:DNA-binding transcription factor activity"/>
    <property type="evidence" value="ECO:0007669"/>
    <property type="project" value="InterPro"/>
</dbReference>
<dbReference type="InterPro" id="IPR035500">
    <property type="entry name" value="NHR-like_dom_sf"/>
</dbReference>
<dbReference type="SMART" id="SM00399">
    <property type="entry name" value="ZnF_C4"/>
    <property type="match status" value="1"/>
</dbReference>
<dbReference type="STRING" id="31234.E3MB93"/>
<keyword evidence="10" id="KW-0539">Nucleus</keyword>
<dbReference type="SUPFAM" id="SSF48508">
    <property type="entry name" value="Nuclear receptor ligand-binding domain"/>
    <property type="match status" value="1"/>
</dbReference>
<keyword evidence="6" id="KW-0805">Transcription regulation</keyword>
<dbReference type="AlphaFoldDB" id="E3MB93"/>
<evidence type="ECO:0000256" key="9">
    <source>
        <dbReference type="ARBA" id="ARBA00023170"/>
    </source>
</evidence>
<keyword evidence="14" id="KW-1185">Reference proteome</keyword>
<dbReference type="Proteomes" id="UP000008281">
    <property type="component" value="Unassembled WGS sequence"/>
</dbReference>
<dbReference type="GO" id="GO:0000978">
    <property type="term" value="F:RNA polymerase II cis-regulatory region sequence-specific DNA binding"/>
    <property type="evidence" value="ECO:0007669"/>
    <property type="project" value="InterPro"/>
</dbReference>
<comment type="subcellular location">
    <subcellularLocation>
        <location evidence="1">Nucleus</location>
    </subcellularLocation>
</comment>
<dbReference type="eggNOG" id="KOG3575">
    <property type="taxonomic scope" value="Eukaryota"/>
</dbReference>
<evidence type="ECO:0000259" key="11">
    <source>
        <dbReference type="PROSITE" id="PS51030"/>
    </source>
</evidence>
<evidence type="ECO:0000256" key="3">
    <source>
        <dbReference type="ARBA" id="ARBA00022723"/>
    </source>
</evidence>
<dbReference type="Gene3D" id="1.10.565.10">
    <property type="entry name" value="Retinoid X Receptor"/>
    <property type="match status" value="1"/>
</dbReference>
<dbReference type="GO" id="GO:0008270">
    <property type="term" value="F:zinc ion binding"/>
    <property type="evidence" value="ECO:0007669"/>
    <property type="project" value="UniProtKB-KW"/>
</dbReference>
<keyword evidence="4" id="KW-0863">Zinc-finger</keyword>
<dbReference type="HOGENOM" id="CLU_007368_0_0_1"/>
<evidence type="ECO:0000256" key="6">
    <source>
        <dbReference type="ARBA" id="ARBA00023015"/>
    </source>
</evidence>
<evidence type="ECO:0000256" key="4">
    <source>
        <dbReference type="ARBA" id="ARBA00022771"/>
    </source>
</evidence>
<dbReference type="InParanoid" id="E3MB93"/>
<evidence type="ECO:0000256" key="8">
    <source>
        <dbReference type="ARBA" id="ARBA00023163"/>
    </source>
</evidence>
<sequence>MKKNQKKNLCKEEERLEKLAKKLYRQMSLSPSTTVSTPSSTPSEACAVCSDTVHSHQFGVPACLGCIVFFRRTVINKVQYKCWKQGRCLITFASRCSCRACRLRKCFHVGMKPAAIQQRDRLGPRNPKVIFEEQIMIQADDIPTSSSLLSPLVNLQRVQRALHVNYSNHPIRNRNQPNAHRKPAGRADINFSLKLAFKNADEWGNQFETYRKLSREEKNSVLSEYGIAFLLIDQAFQTSRFKKNNVWILQNGKVLNPDMFQEDEEQSSKAENNSDFIEELIECLGNPFRNLEIDDFECAILKTILILTR</sequence>
<dbReference type="PROSITE" id="PS51030">
    <property type="entry name" value="NUCLEAR_REC_DBD_2"/>
    <property type="match status" value="1"/>
</dbReference>
<evidence type="ECO:0000313" key="14">
    <source>
        <dbReference type="Proteomes" id="UP000008281"/>
    </source>
</evidence>
<dbReference type="EMBL" id="DS268433">
    <property type="protein sequence ID" value="EFO97691.1"/>
    <property type="molecule type" value="Genomic_DNA"/>
</dbReference>
<dbReference type="CDD" id="cd06960">
    <property type="entry name" value="NR_DBD_HNF4A"/>
    <property type="match status" value="1"/>
</dbReference>
<keyword evidence="7" id="KW-0238">DNA-binding</keyword>
<name>E3MB93_CAERE</name>
<evidence type="ECO:0000256" key="2">
    <source>
        <dbReference type="ARBA" id="ARBA00005993"/>
    </source>
</evidence>
<gene>
    <name evidence="13" type="ORF">CRE_16141</name>
</gene>
<dbReference type="OrthoDB" id="5790900at2759"/>
<dbReference type="InterPro" id="IPR049636">
    <property type="entry name" value="HNF4-like_DBD"/>
</dbReference>
<evidence type="ECO:0008006" key="15">
    <source>
        <dbReference type="Google" id="ProtNLM"/>
    </source>
</evidence>
<dbReference type="Pfam" id="PF00105">
    <property type="entry name" value="zf-C4"/>
    <property type="match status" value="1"/>
</dbReference>
<dbReference type="InterPro" id="IPR000536">
    <property type="entry name" value="Nucl_hrmn_rcpt_lig-bd"/>
</dbReference>
<feature type="domain" description="NR LBD" evidence="12">
    <location>
        <begin position="144"/>
        <end position="309"/>
    </location>
</feature>
<accession>E3MB93</accession>
<dbReference type="PROSITE" id="PS51843">
    <property type="entry name" value="NR_LBD"/>
    <property type="match status" value="1"/>
</dbReference>
<comment type="similarity">
    <text evidence="2">Belongs to the nuclear hormone receptor family.</text>
</comment>
<evidence type="ECO:0000313" key="13">
    <source>
        <dbReference type="EMBL" id="EFO97691.1"/>
    </source>
</evidence>
<evidence type="ECO:0000256" key="10">
    <source>
        <dbReference type="ARBA" id="ARBA00023242"/>
    </source>
</evidence>
<evidence type="ECO:0000259" key="12">
    <source>
        <dbReference type="PROSITE" id="PS51843"/>
    </source>
</evidence>
<evidence type="ECO:0000256" key="7">
    <source>
        <dbReference type="ARBA" id="ARBA00023125"/>
    </source>
</evidence>
<proteinExistence type="inferred from homology"/>
<keyword evidence="9" id="KW-0675">Receptor</keyword>
<protein>
    <recommendedName>
        <fullName evidence="15">Nuclear receptor domain-containing protein</fullName>
    </recommendedName>
</protein>